<feature type="compositionally biased region" description="Polar residues" evidence="1">
    <location>
        <begin position="1"/>
        <end position="13"/>
    </location>
</feature>
<dbReference type="AlphaFoldDB" id="A0A9P7A466"/>
<evidence type="ECO:0000313" key="3">
    <source>
        <dbReference type="EMBL" id="KAG1781783.1"/>
    </source>
</evidence>
<dbReference type="GO" id="GO:0012506">
    <property type="term" value="C:vesicle membrane"/>
    <property type="evidence" value="ECO:0007669"/>
    <property type="project" value="TreeGrafter"/>
</dbReference>
<keyword evidence="4" id="KW-1185">Reference proteome</keyword>
<dbReference type="PANTHER" id="PTHR46467">
    <property type="entry name" value="TETHER CONTAINING UBX DOMAIN FOR GLUT4"/>
    <property type="match status" value="1"/>
</dbReference>
<dbReference type="SUPFAM" id="SSF54236">
    <property type="entry name" value="Ubiquitin-like"/>
    <property type="match status" value="1"/>
</dbReference>
<dbReference type="EMBL" id="JABBWD010000005">
    <property type="protein sequence ID" value="KAG1781783.1"/>
    <property type="molecule type" value="Genomic_DNA"/>
</dbReference>
<dbReference type="Gene3D" id="3.10.20.90">
    <property type="entry name" value="Phosphatidylinositol 3-kinase Catalytic Subunit, Chain A, domain 1"/>
    <property type="match status" value="1"/>
</dbReference>
<name>A0A9P7A466_9AGAM</name>
<gene>
    <name evidence="3" type="ORF">EV702DRAFT_1073405</name>
</gene>
<comment type="caution">
    <text evidence="3">The sequence shown here is derived from an EMBL/GenBank/DDBJ whole genome shotgun (WGS) entry which is preliminary data.</text>
</comment>
<dbReference type="GO" id="GO:0006886">
    <property type="term" value="P:intracellular protein transport"/>
    <property type="evidence" value="ECO:0007669"/>
    <property type="project" value="TreeGrafter"/>
</dbReference>
<proteinExistence type="predicted"/>
<protein>
    <recommendedName>
        <fullName evidence="2">UBX domain-containing protein</fullName>
    </recommendedName>
</protein>
<dbReference type="PANTHER" id="PTHR46467:SF1">
    <property type="entry name" value="TETHER CONTAINING UBX DOMAIN FOR GLUT4"/>
    <property type="match status" value="1"/>
</dbReference>
<reference evidence="3" key="1">
    <citation type="journal article" date="2020" name="New Phytol.">
        <title>Comparative genomics reveals dynamic genome evolution in host specialist ectomycorrhizal fungi.</title>
        <authorList>
            <person name="Lofgren L.A."/>
            <person name="Nguyen N.H."/>
            <person name="Vilgalys R."/>
            <person name="Ruytinx J."/>
            <person name="Liao H.L."/>
            <person name="Branco S."/>
            <person name="Kuo A."/>
            <person name="LaButti K."/>
            <person name="Lipzen A."/>
            <person name="Andreopoulos W."/>
            <person name="Pangilinan J."/>
            <person name="Riley R."/>
            <person name="Hundley H."/>
            <person name="Na H."/>
            <person name="Barry K."/>
            <person name="Grigoriev I.V."/>
            <person name="Stajich J.E."/>
            <person name="Kennedy P.G."/>
        </authorList>
    </citation>
    <scope>NUCLEOTIDE SEQUENCE</scope>
    <source>
        <strain evidence="3">DOB743</strain>
    </source>
</reference>
<dbReference type="InterPro" id="IPR001012">
    <property type="entry name" value="UBX_dom"/>
</dbReference>
<dbReference type="Proteomes" id="UP000714275">
    <property type="component" value="Unassembled WGS sequence"/>
</dbReference>
<dbReference type="SMART" id="SM00166">
    <property type="entry name" value="UBX"/>
    <property type="match status" value="1"/>
</dbReference>
<feature type="compositionally biased region" description="Low complexity" evidence="1">
    <location>
        <begin position="14"/>
        <end position="27"/>
    </location>
</feature>
<feature type="domain" description="UBX" evidence="2">
    <location>
        <begin position="96"/>
        <end position="179"/>
    </location>
</feature>
<dbReference type="InterPro" id="IPR029071">
    <property type="entry name" value="Ubiquitin-like_domsf"/>
</dbReference>
<evidence type="ECO:0000313" key="4">
    <source>
        <dbReference type="Proteomes" id="UP000714275"/>
    </source>
</evidence>
<dbReference type="GO" id="GO:0005634">
    <property type="term" value="C:nucleus"/>
    <property type="evidence" value="ECO:0007669"/>
    <property type="project" value="TreeGrafter"/>
</dbReference>
<dbReference type="Pfam" id="PF00789">
    <property type="entry name" value="UBX"/>
    <property type="match status" value="1"/>
</dbReference>
<organism evidence="3 4">
    <name type="scientific">Suillus placidus</name>
    <dbReference type="NCBI Taxonomy" id="48579"/>
    <lineage>
        <taxon>Eukaryota</taxon>
        <taxon>Fungi</taxon>
        <taxon>Dikarya</taxon>
        <taxon>Basidiomycota</taxon>
        <taxon>Agaricomycotina</taxon>
        <taxon>Agaricomycetes</taxon>
        <taxon>Agaricomycetidae</taxon>
        <taxon>Boletales</taxon>
        <taxon>Suillineae</taxon>
        <taxon>Suillaceae</taxon>
        <taxon>Suillus</taxon>
    </lineage>
</organism>
<dbReference type="PROSITE" id="PS50033">
    <property type="entry name" value="UBX"/>
    <property type="match status" value="1"/>
</dbReference>
<sequence length="248" mass="26877">MAENSQSSTPPQNSGASTPGSSSAGNALATDFKVYKPPTASTTSTPLEELPDSYFTPSPADLKAAQATLSARTRSLVDAPLRVRAQREAAEKSKRDRWPNTTIRVRFSDRTQLEKSFPSTDKIRSVYAFVRSSLRDDVKSIKFILYQSPPKRDLKVSDPDVRDLSLAQLQLAPSSILLLRFEDESLNGTNVPAPLLPSIAASAIELPKPPSADAELPKANKSATPPTTTSSTSSEKKIPKWLKAGLRK</sequence>
<evidence type="ECO:0000256" key="1">
    <source>
        <dbReference type="SAM" id="MobiDB-lite"/>
    </source>
</evidence>
<accession>A0A9P7A466</accession>
<feature type="region of interest" description="Disordered" evidence="1">
    <location>
        <begin position="207"/>
        <end position="248"/>
    </location>
</feature>
<feature type="compositionally biased region" description="Low complexity" evidence="1">
    <location>
        <begin position="217"/>
        <end position="233"/>
    </location>
</feature>
<dbReference type="GO" id="GO:0005737">
    <property type="term" value="C:cytoplasm"/>
    <property type="evidence" value="ECO:0007669"/>
    <property type="project" value="TreeGrafter"/>
</dbReference>
<evidence type="ECO:0000259" key="2">
    <source>
        <dbReference type="PROSITE" id="PS50033"/>
    </source>
</evidence>
<feature type="region of interest" description="Disordered" evidence="1">
    <location>
        <begin position="1"/>
        <end position="59"/>
    </location>
</feature>
<dbReference type="OrthoDB" id="440781at2759"/>